<evidence type="ECO:0000313" key="2">
    <source>
        <dbReference type="EMBL" id="KAF2866990.1"/>
    </source>
</evidence>
<sequence length="164" mass="18197">MAQNYSVFGILIFWVFWILLPYIKLNPIQTSAEIEAELDEVKVAVTDAIDPEDSNTLTTPKHQSVRKTAKDSAWISSKTLENIHKSSLKVFPLLVTAVILGTIANLEHETLNVLVGGFLVLQALNVKFAGHDIESGIWAISVIPLLYIIGQSGELLRNKIILNY</sequence>
<dbReference type="Proteomes" id="UP000481861">
    <property type="component" value="Unassembled WGS sequence"/>
</dbReference>
<keyword evidence="1" id="KW-0472">Membrane</keyword>
<gene>
    <name evidence="2" type="ORF">BDV95DRAFT_583342</name>
</gene>
<protein>
    <submittedName>
        <fullName evidence="2">Uncharacterized protein</fullName>
    </submittedName>
</protein>
<reference evidence="2 3" key="1">
    <citation type="submission" date="2020-01" db="EMBL/GenBank/DDBJ databases">
        <authorList>
            <consortium name="DOE Joint Genome Institute"/>
            <person name="Haridas S."/>
            <person name="Albert R."/>
            <person name="Binder M."/>
            <person name="Bloem J."/>
            <person name="Labutti K."/>
            <person name="Salamov A."/>
            <person name="Andreopoulos B."/>
            <person name="Baker S.E."/>
            <person name="Barry K."/>
            <person name="Bills G."/>
            <person name="Bluhm B.H."/>
            <person name="Cannon C."/>
            <person name="Castanera R."/>
            <person name="Culley D.E."/>
            <person name="Daum C."/>
            <person name="Ezra D."/>
            <person name="Gonzalez J.B."/>
            <person name="Henrissat B."/>
            <person name="Kuo A."/>
            <person name="Liang C."/>
            <person name="Lipzen A."/>
            <person name="Lutzoni F."/>
            <person name="Magnuson J."/>
            <person name="Mondo S."/>
            <person name="Nolan M."/>
            <person name="Ohm R."/>
            <person name="Pangilinan J."/>
            <person name="Park H.-J.H."/>
            <person name="Ramirez L."/>
            <person name="Alfaro M."/>
            <person name="Sun H."/>
            <person name="Tritt A."/>
            <person name="Yoshinaga Y."/>
            <person name="Zwiers L.-H.L."/>
            <person name="Turgeon B.G."/>
            <person name="Goodwin S.B."/>
            <person name="Spatafora J.W."/>
            <person name="Crous P.W."/>
            <person name="Grigoriev I.V."/>
        </authorList>
    </citation>
    <scope>NUCLEOTIDE SEQUENCE [LARGE SCALE GENOMIC DNA]</scope>
    <source>
        <strain evidence="2 3">CBS 611.86</strain>
    </source>
</reference>
<dbReference type="AlphaFoldDB" id="A0A7C8I7A2"/>
<keyword evidence="3" id="KW-1185">Reference proteome</keyword>
<proteinExistence type="predicted"/>
<evidence type="ECO:0000313" key="3">
    <source>
        <dbReference type="Proteomes" id="UP000481861"/>
    </source>
</evidence>
<dbReference type="EMBL" id="JAADJZ010000025">
    <property type="protein sequence ID" value="KAF2866990.1"/>
    <property type="molecule type" value="Genomic_DNA"/>
</dbReference>
<name>A0A7C8I7A2_9PLEO</name>
<organism evidence="2 3">
    <name type="scientific">Massariosphaeria phaeospora</name>
    <dbReference type="NCBI Taxonomy" id="100035"/>
    <lineage>
        <taxon>Eukaryota</taxon>
        <taxon>Fungi</taxon>
        <taxon>Dikarya</taxon>
        <taxon>Ascomycota</taxon>
        <taxon>Pezizomycotina</taxon>
        <taxon>Dothideomycetes</taxon>
        <taxon>Pleosporomycetidae</taxon>
        <taxon>Pleosporales</taxon>
        <taxon>Pleosporales incertae sedis</taxon>
        <taxon>Massariosphaeria</taxon>
    </lineage>
</organism>
<keyword evidence="1" id="KW-0812">Transmembrane</keyword>
<feature type="transmembrane region" description="Helical" evidence="1">
    <location>
        <begin position="6"/>
        <end position="23"/>
    </location>
</feature>
<dbReference type="OrthoDB" id="2122304at2759"/>
<evidence type="ECO:0000256" key="1">
    <source>
        <dbReference type="SAM" id="Phobius"/>
    </source>
</evidence>
<keyword evidence="1" id="KW-1133">Transmembrane helix</keyword>
<comment type="caution">
    <text evidence="2">The sequence shown here is derived from an EMBL/GenBank/DDBJ whole genome shotgun (WGS) entry which is preliminary data.</text>
</comment>
<accession>A0A7C8I7A2</accession>